<evidence type="ECO:0000313" key="2">
    <source>
        <dbReference type="EMBL" id="KAK4157397.1"/>
    </source>
</evidence>
<feature type="chain" id="PRO_5042887807" evidence="1">
    <location>
        <begin position="21"/>
        <end position="130"/>
    </location>
</feature>
<dbReference type="EMBL" id="MU856851">
    <property type="protein sequence ID" value="KAK4157397.1"/>
    <property type="molecule type" value="Genomic_DNA"/>
</dbReference>
<evidence type="ECO:0000256" key="1">
    <source>
        <dbReference type="SAM" id="SignalP"/>
    </source>
</evidence>
<accession>A0AAN6VTA7</accession>
<dbReference type="Proteomes" id="UP001302745">
    <property type="component" value="Unassembled WGS sequence"/>
</dbReference>
<sequence length="130" mass="13507">MVRLLLAALPALLGATLVAATNTNTPTADGVAHVPHDPTAPIDTSTNTDAPTPADESDILLKFIGSRRCRPRCHCETRHNSTEMAEIDAERVEKGCAKCNCDRYHNGAGKALASGVAAVMVVAAGVVAFA</sequence>
<reference evidence="2" key="1">
    <citation type="journal article" date="2023" name="Mol. Phylogenet. Evol.">
        <title>Genome-scale phylogeny and comparative genomics of the fungal order Sordariales.</title>
        <authorList>
            <person name="Hensen N."/>
            <person name="Bonometti L."/>
            <person name="Westerberg I."/>
            <person name="Brannstrom I.O."/>
            <person name="Guillou S."/>
            <person name="Cros-Aarteil S."/>
            <person name="Calhoun S."/>
            <person name="Haridas S."/>
            <person name="Kuo A."/>
            <person name="Mondo S."/>
            <person name="Pangilinan J."/>
            <person name="Riley R."/>
            <person name="LaButti K."/>
            <person name="Andreopoulos B."/>
            <person name="Lipzen A."/>
            <person name="Chen C."/>
            <person name="Yan M."/>
            <person name="Daum C."/>
            <person name="Ng V."/>
            <person name="Clum A."/>
            <person name="Steindorff A."/>
            <person name="Ohm R.A."/>
            <person name="Martin F."/>
            <person name="Silar P."/>
            <person name="Natvig D.O."/>
            <person name="Lalanne C."/>
            <person name="Gautier V."/>
            <person name="Ament-Velasquez S.L."/>
            <person name="Kruys A."/>
            <person name="Hutchinson M.I."/>
            <person name="Powell A.J."/>
            <person name="Barry K."/>
            <person name="Miller A.N."/>
            <person name="Grigoriev I.V."/>
            <person name="Debuchy R."/>
            <person name="Gladieux P."/>
            <person name="Hiltunen Thoren M."/>
            <person name="Johannesson H."/>
        </authorList>
    </citation>
    <scope>NUCLEOTIDE SEQUENCE</scope>
    <source>
        <strain evidence="2">CBS 538.74</strain>
    </source>
</reference>
<name>A0AAN6VTA7_9PEZI</name>
<evidence type="ECO:0000313" key="3">
    <source>
        <dbReference type="Proteomes" id="UP001302745"/>
    </source>
</evidence>
<keyword evidence="3" id="KW-1185">Reference proteome</keyword>
<reference evidence="2" key="2">
    <citation type="submission" date="2023-05" db="EMBL/GenBank/DDBJ databases">
        <authorList>
            <consortium name="Lawrence Berkeley National Laboratory"/>
            <person name="Steindorff A."/>
            <person name="Hensen N."/>
            <person name="Bonometti L."/>
            <person name="Westerberg I."/>
            <person name="Brannstrom I.O."/>
            <person name="Guillou S."/>
            <person name="Cros-Aarteil S."/>
            <person name="Calhoun S."/>
            <person name="Haridas S."/>
            <person name="Kuo A."/>
            <person name="Mondo S."/>
            <person name="Pangilinan J."/>
            <person name="Riley R."/>
            <person name="Labutti K."/>
            <person name="Andreopoulos B."/>
            <person name="Lipzen A."/>
            <person name="Chen C."/>
            <person name="Yanf M."/>
            <person name="Daum C."/>
            <person name="Ng V."/>
            <person name="Clum A."/>
            <person name="Ohm R."/>
            <person name="Martin F."/>
            <person name="Silar P."/>
            <person name="Natvig D."/>
            <person name="Lalanne C."/>
            <person name="Gautier V."/>
            <person name="Ament-Velasquez S.L."/>
            <person name="Kruys A."/>
            <person name="Hutchinson M.I."/>
            <person name="Powell A.J."/>
            <person name="Barry K."/>
            <person name="Miller A.N."/>
            <person name="Grigoriev I.V."/>
            <person name="Debuchy R."/>
            <person name="Gladieux P."/>
            <person name="Thoren M.H."/>
            <person name="Johannesson H."/>
        </authorList>
    </citation>
    <scope>NUCLEOTIDE SEQUENCE</scope>
    <source>
        <strain evidence="2">CBS 538.74</strain>
    </source>
</reference>
<organism evidence="2 3">
    <name type="scientific">Chaetomidium leptoderma</name>
    <dbReference type="NCBI Taxonomy" id="669021"/>
    <lineage>
        <taxon>Eukaryota</taxon>
        <taxon>Fungi</taxon>
        <taxon>Dikarya</taxon>
        <taxon>Ascomycota</taxon>
        <taxon>Pezizomycotina</taxon>
        <taxon>Sordariomycetes</taxon>
        <taxon>Sordariomycetidae</taxon>
        <taxon>Sordariales</taxon>
        <taxon>Chaetomiaceae</taxon>
        <taxon>Chaetomidium</taxon>
    </lineage>
</organism>
<keyword evidence="1" id="KW-0732">Signal</keyword>
<gene>
    <name evidence="2" type="ORF">C8A00DRAFT_29686</name>
</gene>
<comment type="caution">
    <text evidence="2">The sequence shown here is derived from an EMBL/GenBank/DDBJ whole genome shotgun (WGS) entry which is preliminary data.</text>
</comment>
<protein>
    <submittedName>
        <fullName evidence="2">Uncharacterized protein</fullName>
    </submittedName>
</protein>
<dbReference type="AlphaFoldDB" id="A0AAN6VTA7"/>
<proteinExistence type="predicted"/>
<feature type="signal peptide" evidence="1">
    <location>
        <begin position="1"/>
        <end position="20"/>
    </location>
</feature>